<organism evidence="2 3">
    <name type="scientific">Cellulomonas oligotrophica</name>
    <dbReference type="NCBI Taxonomy" id="931536"/>
    <lineage>
        <taxon>Bacteria</taxon>
        <taxon>Bacillati</taxon>
        <taxon>Actinomycetota</taxon>
        <taxon>Actinomycetes</taxon>
        <taxon>Micrococcales</taxon>
        <taxon>Cellulomonadaceae</taxon>
        <taxon>Cellulomonas</taxon>
    </lineage>
</organism>
<protein>
    <recommendedName>
        <fullName evidence="5">Orc1-like AAA ATPase domain-containing protein</fullName>
    </recommendedName>
</protein>
<accession>A0A7Y9FI47</accession>
<dbReference type="SUPFAM" id="SSF52540">
    <property type="entry name" value="P-loop containing nucleoside triphosphate hydrolases"/>
    <property type="match status" value="2"/>
</dbReference>
<dbReference type="InterPro" id="IPR027417">
    <property type="entry name" value="P-loop_NTPase"/>
</dbReference>
<proteinExistence type="predicted"/>
<dbReference type="EMBL" id="BONN01000005">
    <property type="protein sequence ID" value="GIG33066.1"/>
    <property type="molecule type" value="Genomic_DNA"/>
</dbReference>
<name>A0A7Y9FI47_9CELL</name>
<dbReference type="Proteomes" id="UP000577956">
    <property type="component" value="Unassembled WGS sequence"/>
</dbReference>
<comment type="caution">
    <text evidence="2">The sequence shown here is derived from an EMBL/GenBank/DDBJ whole genome shotgun (WGS) entry which is preliminary data.</text>
</comment>
<sequence length="496" mass="55471">MGKVMFRDLYFGQASAETEVAQDPSRFLKNYYDRWNIANRLGRKDFFLLVGPKGAGKTATSEYIRLHLQQKHGKAHVFAKTLNLDEVSPGVSPLASITQKLVSDQATGITDAAWRLFLSLRFFEMLLSDESSSLANDPQALDLAKRLRNAGLATSDFPSVLRKVRENKISLSLKGLLTGETASKQTEEVPVSALGQSLERLVLNAQSDNHFVLSIDGLDRIIGHNPAYWLTLAALLRVGEDFHHKLISARSSLRFFVMCRSDVFRRISFADSDKIAGDSALFVDWGSQQTEPRDSPLWDYLAAKAEITPDALFEHFPPHVSVGLRSSKPRNIPTIEYILTSTRSTPREMTMLMRRLQEEVPPGGYVTSDRIRSAVDTFASRDLLTTVKAEATGLLKSDIAEHLEELLSSLPSAREVTRDDLGKSVVASGLEVDKTAELAEFLFMAGLIGNYDRNTGYIQFYHRRDTYKFKRTGPWQLHRGLMYAFNIPYSRGAANG</sequence>
<reference evidence="1 4" key="2">
    <citation type="submission" date="2021-01" db="EMBL/GenBank/DDBJ databases">
        <title>Whole genome shotgun sequence of Cellulomonas oligotrophica NBRC 109435.</title>
        <authorList>
            <person name="Komaki H."/>
            <person name="Tamura T."/>
        </authorList>
    </citation>
    <scope>NUCLEOTIDE SEQUENCE [LARGE SCALE GENOMIC DNA]</scope>
    <source>
        <strain evidence="1 4">NBRC 109435</strain>
    </source>
</reference>
<gene>
    <name evidence="2" type="ORF">BKA21_003278</name>
    <name evidence="1" type="ORF">Col01nite_22250</name>
</gene>
<evidence type="ECO:0000313" key="3">
    <source>
        <dbReference type="Proteomes" id="UP000577956"/>
    </source>
</evidence>
<evidence type="ECO:0000313" key="2">
    <source>
        <dbReference type="EMBL" id="NYD87729.1"/>
    </source>
</evidence>
<dbReference type="AlphaFoldDB" id="A0A7Y9FI47"/>
<dbReference type="EMBL" id="JACCBK010000001">
    <property type="protein sequence ID" value="NYD87729.1"/>
    <property type="molecule type" value="Genomic_DNA"/>
</dbReference>
<reference evidence="2 3" key="1">
    <citation type="submission" date="2020-07" db="EMBL/GenBank/DDBJ databases">
        <title>Sequencing the genomes of 1000 actinobacteria strains.</title>
        <authorList>
            <person name="Klenk H.-P."/>
        </authorList>
    </citation>
    <scope>NUCLEOTIDE SEQUENCE [LARGE SCALE GENOMIC DNA]</scope>
    <source>
        <strain evidence="2 3">DSM 24482</strain>
    </source>
</reference>
<evidence type="ECO:0008006" key="5">
    <source>
        <dbReference type="Google" id="ProtNLM"/>
    </source>
</evidence>
<evidence type="ECO:0000313" key="1">
    <source>
        <dbReference type="EMBL" id="GIG33066.1"/>
    </source>
</evidence>
<keyword evidence="4" id="KW-1185">Reference proteome</keyword>
<dbReference type="NCBIfam" id="NF047389">
    <property type="entry name" value="ATPase_Sll1717"/>
    <property type="match status" value="1"/>
</dbReference>
<dbReference type="InterPro" id="IPR059206">
    <property type="entry name" value="Sll1717-like"/>
</dbReference>
<dbReference type="Proteomes" id="UP000618382">
    <property type="component" value="Unassembled WGS sequence"/>
</dbReference>
<evidence type="ECO:0000313" key="4">
    <source>
        <dbReference type="Proteomes" id="UP000618382"/>
    </source>
</evidence>